<dbReference type="AlphaFoldDB" id="A0A9D4ZXW6"/>
<proteinExistence type="predicted"/>
<dbReference type="Proteomes" id="UP001058974">
    <property type="component" value="Chromosome 7"/>
</dbReference>
<dbReference type="Gramene" id="Psat07G0529400-T1">
    <property type="protein sequence ID" value="KAI5389917.1"/>
    <property type="gene ID" value="KIW84_075294"/>
</dbReference>
<sequence>MANLGGQVASIQCDSASHVDRMASTNQINEYCERAQTSQSAVSSAQGPSRHFAMIQSSAELLHQSAVVESPSSTNVKHDASIGNDTLASNSNLSCSLNRLTKENTSTGNIEEGTVDNLAESCNSPGSQCSLPNERKLSSSELNTCDIECEATTPPVLALEDGSFSSNENTCSLNPTGADKANVKSNIHDKPIREVNVEEFGNPYEWPGIPSIYFPSFNSHLPPATDRLHLDVGRNWHNHICQPFVPTLQQTRNIPVESGCNQILSQSIPMSFDWPLVFRGDVTPSPNCNYDSSYISRRQCKFSKGLAVQSMHADTTTPDNAKKLHPGISSSIITELTDYNAALSQQRKK</sequence>
<keyword evidence="2" id="KW-1185">Reference proteome</keyword>
<name>A0A9D4ZXW6_PEA</name>
<comment type="caution">
    <text evidence="1">The sequence shown here is derived from an EMBL/GenBank/DDBJ whole genome shotgun (WGS) entry which is preliminary data.</text>
</comment>
<accession>A0A9D4ZXW6</accession>
<gene>
    <name evidence="1" type="ORF">KIW84_075294</name>
</gene>
<organism evidence="1 2">
    <name type="scientific">Pisum sativum</name>
    <name type="common">Garden pea</name>
    <name type="synonym">Lathyrus oleraceus</name>
    <dbReference type="NCBI Taxonomy" id="3888"/>
    <lineage>
        <taxon>Eukaryota</taxon>
        <taxon>Viridiplantae</taxon>
        <taxon>Streptophyta</taxon>
        <taxon>Embryophyta</taxon>
        <taxon>Tracheophyta</taxon>
        <taxon>Spermatophyta</taxon>
        <taxon>Magnoliopsida</taxon>
        <taxon>eudicotyledons</taxon>
        <taxon>Gunneridae</taxon>
        <taxon>Pentapetalae</taxon>
        <taxon>rosids</taxon>
        <taxon>fabids</taxon>
        <taxon>Fabales</taxon>
        <taxon>Fabaceae</taxon>
        <taxon>Papilionoideae</taxon>
        <taxon>50 kb inversion clade</taxon>
        <taxon>NPAAA clade</taxon>
        <taxon>Hologalegina</taxon>
        <taxon>IRL clade</taxon>
        <taxon>Fabeae</taxon>
        <taxon>Lathyrus</taxon>
    </lineage>
</organism>
<evidence type="ECO:0000313" key="1">
    <source>
        <dbReference type="EMBL" id="KAI5389917.1"/>
    </source>
</evidence>
<evidence type="ECO:0000313" key="2">
    <source>
        <dbReference type="Proteomes" id="UP001058974"/>
    </source>
</evidence>
<protein>
    <submittedName>
        <fullName evidence="1">Uncharacterized protein</fullName>
    </submittedName>
</protein>
<reference evidence="1 2" key="1">
    <citation type="journal article" date="2022" name="Nat. Genet.">
        <title>Improved pea reference genome and pan-genome highlight genomic features and evolutionary characteristics.</title>
        <authorList>
            <person name="Yang T."/>
            <person name="Liu R."/>
            <person name="Luo Y."/>
            <person name="Hu S."/>
            <person name="Wang D."/>
            <person name="Wang C."/>
            <person name="Pandey M.K."/>
            <person name="Ge S."/>
            <person name="Xu Q."/>
            <person name="Li N."/>
            <person name="Li G."/>
            <person name="Huang Y."/>
            <person name="Saxena R.K."/>
            <person name="Ji Y."/>
            <person name="Li M."/>
            <person name="Yan X."/>
            <person name="He Y."/>
            <person name="Liu Y."/>
            <person name="Wang X."/>
            <person name="Xiang C."/>
            <person name="Varshney R.K."/>
            <person name="Ding H."/>
            <person name="Gao S."/>
            <person name="Zong X."/>
        </authorList>
    </citation>
    <scope>NUCLEOTIDE SEQUENCE [LARGE SCALE GENOMIC DNA]</scope>
    <source>
        <strain evidence="1 2">cv. Zhongwan 6</strain>
    </source>
</reference>
<dbReference type="EMBL" id="JAMSHJ010000007">
    <property type="protein sequence ID" value="KAI5389917.1"/>
    <property type="molecule type" value="Genomic_DNA"/>
</dbReference>